<feature type="compositionally biased region" description="Basic residues" evidence="1">
    <location>
        <begin position="182"/>
        <end position="202"/>
    </location>
</feature>
<evidence type="ECO:0000256" key="1">
    <source>
        <dbReference type="SAM" id="MobiDB-lite"/>
    </source>
</evidence>
<accession>A0A8H7UAW8</accession>
<dbReference type="Pfam" id="PF15019">
    <property type="entry name" value="C9orf72-like"/>
    <property type="match status" value="1"/>
</dbReference>
<dbReference type="GO" id="GO:0005085">
    <property type="term" value="F:guanyl-nucleotide exchange factor activity"/>
    <property type="evidence" value="ECO:0007669"/>
    <property type="project" value="InterPro"/>
</dbReference>
<dbReference type="PANTHER" id="PTHR31855:SF2">
    <property type="entry name" value="GUANINE NUCLEOTIDE EXCHANGE FACTOR C9ORF72"/>
    <property type="match status" value="1"/>
</dbReference>
<sequence length="738" mass="83324">MSERKRPVLKPPKSKATSTTAAVNTLEVTTKAVVSTPVLEEEPELQDNATTPTVDSPSPRRKHRRAQHQHHHLHEQRSLSDVGEDLHIDTQRRIMRSRGSTNDGGSIADASWKWKKDHDLDEAVDNTLKPEDALTMGRSPTTAQHCTLTDDDFHHPSEAMAALKDAASDSTVEPTLSNSRNKNTRIRPSHARSRKKPPFPTRRMHSYLESISGHTFDVTSPLIQQGSFSSAMEGAPHLNLPDSSFFSAVMLIKWSNVMGPEVEKVWTQGDQTAQSKNATYASIAKQVLNGEIGRNILEIEPKFLVLGDEGVICTSFLFAEYQANTSSKSSTSSPNRSSSNITDRQLDTNKISALVFLVPLQYLRNFSNYFDVMVDRVPGLVEKLRRLRLSVNTPWPTLLNHFTSVHLVPFVQSIMDLESVSLPKDCLKISHTILGMESRRMFDNDFVARLITSHLQTHGSTLVVGSNITTMNMVINTLALFLFPEERDRSSHTRKEHQYMPDLYAQGVLAQVVDQMDVNLDFLVLESPEPTTLVDLTRLTIEQTAVLPEYSRVRTEFYLLEEEQLEESNLGNDSSSWRIPRPDMENLDWIHQIFHTAKGIAPCVATMLSEIDKMPSTMREAYVRQWRRGLLRKALAVIKFLEDQIDIDVLLQSRRRRELKLKASIHNSDAANISQKQSRSRTNSTSANTVALMRQVLDLQDDYDFSIVLSQAEKLKPGIIEWVTVYLQSRLLPTSQGL</sequence>
<name>A0A8H7UAW8_MORIS</name>
<comment type="caution">
    <text evidence="2">The sequence shown here is derived from an EMBL/GenBank/DDBJ whole genome shotgun (WGS) entry which is preliminary data.</text>
</comment>
<dbReference type="PANTHER" id="PTHR31855">
    <property type="entry name" value="GUANINE NUCLEOTIDE EXCHANGE C9ORF72"/>
    <property type="match status" value="1"/>
</dbReference>
<feature type="region of interest" description="Disordered" evidence="1">
    <location>
        <begin position="34"/>
        <end position="79"/>
    </location>
</feature>
<proteinExistence type="predicted"/>
<evidence type="ECO:0000313" key="2">
    <source>
        <dbReference type="EMBL" id="KAG2173213.1"/>
    </source>
</evidence>
<dbReference type="Proteomes" id="UP000654370">
    <property type="component" value="Unassembled WGS sequence"/>
</dbReference>
<feature type="compositionally biased region" description="Polar residues" evidence="1">
    <location>
        <begin position="138"/>
        <end position="147"/>
    </location>
</feature>
<dbReference type="GO" id="GO:0005768">
    <property type="term" value="C:endosome"/>
    <property type="evidence" value="ECO:0007669"/>
    <property type="project" value="TreeGrafter"/>
</dbReference>
<gene>
    <name evidence="2" type="ORF">INT43_004587</name>
</gene>
<reference evidence="2" key="1">
    <citation type="submission" date="2020-12" db="EMBL/GenBank/DDBJ databases">
        <title>Metabolic potential, ecology and presence of endohyphal bacteria is reflected in genomic diversity of Mucoromycotina.</title>
        <authorList>
            <person name="Muszewska A."/>
            <person name="Okrasinska A."/>
            <person name="Steczkiewicz K."/>
            <person name="Drgas O."/>
            <person name="Orlowska M."/>
            <person name="Perlinska-Lenart U."/>
            <person name="Aleksandrzak-Piekarczyk T."/>
            <person name="Szatraj K."/>
            <person name="Zielenkiewicz U."/>
            <person name="Pilsyk S."/>
            <person name="Malc E."/>
            <person name="Mieczkowski P."/>
            <person name="Kruszewska J.S."/>
            <person name="Biernat P."/>
            <person name="Pawlowska J."/>
        </authorList>
    </citation>
    <scope>NUCLEOTIDE SEQUENCE</scope>
    <source>
        <strain evidence="2">WA0000067209</strain>
    </source>
</reference>
<feature type="compositionally biased region" description="Polar residues" evidence="1">
    <location>
        <begin position="168"/>
        <end position="181"/>
    </location>
</feature>
<dbReference type="AlphaFoldDB" id="A0A8H7UAW8"/>
<dbReference type="InterPro" id="IPR027819">
    <property type="entry name" value="C9orf72"/>
</dbReference>
<feature type="compositionally biased region" description="Basic residues" evidence="1">
    <location>
        <begin position="59"/>
        <end position="74"/>
    </location>
</feature>
<evidence type="ECO:0000313" key="3">
    <source>
        <dbReference type="Proteomes" id="UP000654370"/>
    </source>
</evidence>
<dbReference type="GO" id="GO:0006897">
    <property type="term" value="P:endocytosis"/>
    <property type="evidence" value="ECO:0007669"/>
    <property type="project" value="TreeGrafter"/>
</dbReference>
<dbReference type="OrthoDB" id="10252077at2759"/>
<dbReference type="PROSITE" id="PS51835">
    <property type="entry name" value="DENN_C9ORF72"/>
    <property type="match status" value="1"/>
</dbReference>
<keyword evidence="3" id="KW-1185">Reference proteome</keyword>
<organism evidence="2 3">
    <name type="scientific">Mortierella isabellina</name>
    <name type="common">Filamentous fungus</name>
    <name type="synonym">Umbelopsis isabellina</name>
    <dbReference type="NCBI Taxonomy" id="91625"/>
    <lineage>
        <taxon>Eukaryota</taxon>
        <taxon>Fungi</taxon>
        <taxon>Fungi incertae sedis</taxon>
        <taxon>Mucoromycota</taxon>
        <taxon>Mucoromycotina</taxon>
        <taxon>Umbelopsidomycetes</taxon>
        <taxon>Umbelopsidales</taxon>
        <taxon>Umbelopsidaceae</taxon>
        <taxon>Umbelopsis</taxon>
    </lineage>
</organism>
<feature type="region of interest" description="Disordered" evidence="1">
    <location>
        <begin position="128"/>
        <end position="202"/>
    </location>
</feature>
<feature type="compositionally biased region" description="Polar residues" evidence="1">
    <location>
        <begin position="47"/>
        <end position="56"/>
    </location>
</feature>
<feature type="region of interest" description="Disordered" evidence="1">
    <location>
        <begin position="1"/>
        <end position="22"/>
    </location>
</feature>
<protein>
    <submittedName>
        <fullName evidence="2">Uncharacterized protein</fullName>
    </submittedName>
</protein>
<dbReference type="GO" id="GO:0006914">
    <property type="term" value="P:autophagy"/>
    <property type="evidence" value="ECO:0007669"/>
    <property type="project" value="TreeGrafter"/>
</dbReference>
<dbReference type="EMBL" id="JAEPQZ010000015">
    <property type="protein sequence ID" value="KAG2173213.1"/>
    <property type="molecule type" value="Genomic_DNA"/>
</dbReference>
<dbReference type="GO" id="GO:0005776">
    <property type="term" value="C:autophagosome"/>
    <property type="evidence" value="ECO:0007669"/>
    <property type="project" value="TreeGrafter"/>
</dbReference>